<dbReference type="RefSeq" id="WP_354471067.1">
    <property type="nucleotide sequence ID" value="NZ_JBEPSB010000002.1"/>
</dbReference>
<dbReference type="PANTHER" id="PTHR30349">
    <property type="entry name" value="PHAGE INTEGRASE-RELATED"/>
    <property type="match status" value="1"/>
</dbReference>
<dbReference type="SUPFAM" id="SSF56349">
    <property type="entry name" value="DNA breaking-rejoining enzymes"/>
    <property type="match status" value="1"/>
</dbReference>
<dbReference type="Pfam" id="PF00589">
    <property type="entry name" value="Phage_integrase"/>
    <property type="match status" value="1"/>
</dbReference>
<dbReference type="Proteomes" id="UP001549363">
    <property type="component" value="Unassembled WGS sequence"/>
</dbReference>
<evidence type="ECO:0000259" key="5">
    <source>
        <dbReference type="PROSITE" id="PS51898"/>
    </source>
</evidence>
<evidence type="ECO:0000313" key="8">
    <source>
        <dbReference type="Proteomes" id="UP001549363"/>
    </source>
</evidence>
<evidence type="ECO:0000259" key="6">
    <source>
        <dbReference type="PROSITE" id="PS51900"/>
    </source>
</evidence>
<accession>A0ABV2PFR6</accession>
<dbReference type="InterPro" id="IPR011010">
    <property type="entry name" value="DNA_brk_join_enz"/>
</dbReference>
<dbReference type="EMBL" id="JBEPSB010000002">
    <property type="protein sequence ID" value="MET4559796.1"/>
    <property type="molecule type" value="Genomic_DNA"/>
</dbReference>
<name>A0ABV2PFR6_9BACI</name>
<proteinExistence type="inferred from homology"/>
<protein>
    <submittedName>
        <fullName evidence="7">Site-specific recombinase XerD</fullName>
    </submittedName>
</protein>
<evidence type="ECO:0000256" key="2">
    <source>
        <dbReference type="ARBA" id="ARBA00023125"/>
    </source>
</evidence>
<evidence type="ECO:0000256" key="3">
    <source>
        <dbReference type="ARBA" id="ARBA00023172"/>
    </source>
</evidence>
<dbReference type="Gene3D" id="1.10.443.10">
    <property type="entry name" value="Intergrase catalytic core"/>
    <property type="match status" value="1"/>
</dbReference>
<dbReference type="PROSITE" id="PS51900">
    <property type="entry name" value="CB"/>
    <property type="match status" value="1"/>
</dbReference>
<comment type="caution">
    <text evidence="7">The sequence shown here is derived from an EMBL/GenBank/DDBJ whole genome shotgun (WGS) entry which is preliminary data.</text>
</comment>
<reference evidence="7 8" key="1">
    <citation type="submission" date="2024-06" db="EMBL/GenBank/DDBJ databases">
        <title>Sorghum-associated microbial communities from plants grown in Nebraska, USA.</title>
        <authorList>
            <person name="Schachtman D."/>
        </authorList>
    </citation>
    <scope>NUCLEOTIDE SEQUENCE [LARGE SCALE GENOMIC DNA]</scope>
    <source>
        <strain evidence="7 8">736</strain>
    </source>
</reference>
<comment type="similarity">
    <text evidence="1">Belongs to the 'phage' integrase family.</text>
</comment>
<sequence>MIALRDAWESYLLLLNSLKKSAATKKQYNLDGQQFLTFANKENYLFLDNQFKELLFVYSNHLKEMYANVNTYNHKIATLRSFVEFVFLREWVEPFDYQLILQPMKREKEALKILSKEQLIKIVDVWPTYFQFAKTKEHVWLARRNGCIVQMLLETGCKPAELVRMKWTHLLTDASLIYVSNNNGRREIKLSNILIEMLQHYKVATEEIHQEKVGEWLWVSEASQTKSITTKTVERIFQTISKDIGTAVRATDLRYTVMQKALQSEKTIEIIQQKMGYVRKWVLTERGERFK</sequence>
<dbReference type="CDD" id="cd00397">
    <property type="entry name" value="DNA_BRE_C"/>
    <property type="match status" value="1"/>
</dbReference>
<evidence type="ECO:0000256" key="1">
    <source>
        <dbReference type="ARBA" id="ARBA00008857"/>
    </source>
</evidence>
<dbReference type="InterPro" id="IPR010998">
    <property type="entry name" value="Integrase_recombinase_N"/>
</dbReference>
<keyword evidence="8" id="KW-1185">Reference proteome</keyword>
<organism evidence="7 8">
    <name type="scientific">Lysinibacillus parviboronicapiens</name>
    <dbReference type="NCBI Taxonomy" id="436516"/>
    <lineage>
        <taxon>Bacteria</taxon>
        <taxon>Bacillati</taxon>
        <taxon>Bacillota</taxon>
        <taxon>Bacilli</taxon>
        <taxon>Bacillales</taxon>
        <taxon>Bacillaceae</taxon>
        <taxon>Lysinibacillus</taxon>
    </lineage>
</organism>
<dbReference type="PROSITE" id="PS51898">
    <property type="entry name" value="TYR_RECOMBINASE"/>
    <property type="match status" value="1"/>
</dbReference>
<dbReference type="InterPro" id="IPR002104">
    <property type="entry name" value="Integrase_catalytic"/>
</dbReference>
<dbReference type="Gene3D" id="1.10.150.130">
    <property type="match status" value="1"/>
</dbReference>
<keyword evidence="2 4" id="KW-0238">DNA-binding</keyword>
<dbReference type="InterPro" id="IPR013762">
    <property type="entry name" value="Integrase-like_cat_sf"/>
</dbReference>
<gene>
    <name evidence="7" type="ORF">ABIA69_000939</name>
</gene>
<dbReference type="InterPro" id="IPR044068">
    <property type="entry name" value="CB"/>
</dbReference>
<evidence type="ECO:0000256" key="4">
    <source>
        <dbReference type="PROSITE-ProRule" id="PRU01248"/>
    </source>
</evidence>
<keyword evidence="3" id="KW-0233">DNA recombination</keyword>
<dbReference type="PANTHER" id="PTHR30349:SF41">
    <property type="entry name" value="INTEGRASE_RECOMBINASE PROTEIN MJ0367-RELATED"/>
    <property type="match status" value="1"/>
</dbReference>
<feature type="domain" description="Tyr recombinase" evidence="5">
    <location>
        <begin position="109"/>
        <end position="291"/>
    </location>
</feature>
<feature type="domain" description="Core-binding (CB)" evidence="6">
    <location>
        <begin position="1"/>
        <end position="87"/>
    </location>
</feature>
<dbReference type="InterPro" id="IPR050090">
    <property type="entry name" value="Tyrosine_recombinase_XerCD"/>
</dbReference>
<evidence type="ECO:0000313" key="7">
    <source>
        <dbReference type="EMBL" id="MET4559796.1"/>
    </source>
</evidence>